<dbReference type="SMART" id="SM00862">
    <property type="entry name" value="Trans_reg_C"/>
    <property type="match status" value="1"/>
</dbReference>
<dbReference type="InterPro" id="IPR051677">
    <property type="entry name" value="AfsR-DnrI-RedD_regulator"/>
</dbReference>
<evidence type="ECO:0000256" key="2">
    <source>
        <dbReference type="ARBA" id="ARBA00023012"/>
    </source>
</evidence>
<protein>
    <submittedName>
        <fullName evidence="8">Response regulator</fullName>
    </submittedName>
</protein>
<dbReference type="Gene3D" id="1.10.10.10">
    <property type="entry name" value="Winged helix-like DNA-binding domain superfamily/Winged helix DNA-binding domain"/>
    <property type="match status" value="1"/>
</dbReference>
<name>A0A4R5KV16_9BACL</name>
<dbReference type="InterPro" id="IPR011990">
    <property type="entry name" value="TPR-like_helical_dom_sf"/>
</dbReference>
<dbReference type="Pfam" id="PF03704">
    <property type="entry name" value="BTAD"/>
    <property type="match status" value="1"/>
</dbReference>
<evidence type="ECO:0000313" key="9">
    <source>
        <dbReference type="Proteomes" id="UP000295636"/>
    </source>
</evidence>
<dbReference type="Pfam" id="PF00072">
    <property type="entry name" value="Response_reg"/>
    <property type="match status" value="1"/>
</dbReference>
<dbReference type="AlphaFoldDB" id="A0A4R5KV16"/>
<evidence type="ECO:0000256" key="4">
    <source>
        <dbReference type="ARBA" id="ARBA00023125"/>
    </source>
</evidence>
<dbReference type="GO" id="GO:0006355">
    <property type="term" value="P:regulation of DNA-templated transcription"/>
    <property type="evidence" value="ECO:0007669"/>
    <property type="project" value="InterPro"/>
</dbReference>
<evidence type="ECO:0000256" key="6">
    <source>
        <dbReference type="PROSITE-ProRule" id="PRU00169"/>
    </source>
</evidence>
<keyword evidence="5" id="KW-0804">Transcription</keyword>
<dbReference type="PROSITE" id="PS50110">
    <property type="entry name" value="RESPONSE_REGULATORY"/>
    <property type="match status" value="1"/>
</dbReference>
<keyword evidence="3" id="KW-0805">Transcription regulation</keyword>
<comment type="caution">
    <text evidence="8">The sequence shown here is derived from an EMBL/GenBank/DDBJ whole genome shotgun (WGS) entry which is preliminary data.</text>
</comment>
<dbReference type="SMART" id="SM01043">
    <property type="entry name" value="BTAD"/>
    <property type="match status" value="1"/>
</dbReference>
<sequence>MRALLVDDEQMAVSYLQMLLEHIGGIHVIGAHTNPDQAIAMAYELQPDVVFLDIHMHDIDGLQAGLQIQEAVPGVEIVFVTAYNHYAVQAFEMNALDYIMKPLQFERLQKTVRRLKERAGPNKGDGSETPPLICLFNQIGIQGADKEKSAVKWRTAKAREVFAYLFHHRGRWVDKETLIELCWPESETAKGTTQLYTTIYLIRQTLKSSGLDAVSIRSGNLFEGYRIDVGQVHIDTEQWETQLKQLGAPGHHNIDKHEHVLAMYSGTYLGDYDYIWAEPERERLKRLWLNHAREVSNYYVRKKRPGAAIKIYQTIRQLYPYDEENHYTLMKLYASLNNRLGVEEQYGLLVSSLEELDSAPGAEISAWYEGWKRQSNV</sequence>
<keyword evidence="9" id="KW-1185">Reference proteome</keyword>
<dbReference type="InterPro" id="IPR011006">
    <property type="entry name" value="CheY-like_superfamily"/>
</dbReference>
<evidence type="ECO:0000256" key="3">
    <source>
        <dbReference type="ARBA" id="ARBA00023015"/>
    </source>
</evidence>
<organism evidence="8 9">
    <name type="scientific">Paenibacillus piri</name>
    <dbReference type="NCBI Taxonomy" id="2547395"/>
    <lineage>
        <taxon>Bacteria</taxon>
        <taxon>Bacillati</taxon>
        <taxon>Bacillota</taxon>
        <taxon>Bacilli</taxon>
        <taxon>Bacillales</taxon>
        <taxon>Paenibacillaceae</taxon>
        <taxon>Paenibacillus</taxon>
    </lineage>
</organism>
<dbReference type="InterPro" id="IPR016032">
    <property type="entry name" value="Sig_transdc_resp-reg_C-effctor"/>
</dbReference>
<reference evidence="8 9" key="1">
    <citation type="submission" date="2019-03" db="EMBL/GenBank/DDBJ databases">
        <title>This is whole genome sequence of Paenibacillus sp MS74 strain.</title>
        <authorList>
            <person name="Trinh H.N."/>
        </authorList>
    </citation>
    <scope>NUCLEOTIDE SEQUENCE [LARGE SCALE GENOMIC DNA]</scope>
    <source>
        <strain evidence="8 9">MS74</strain>
    </source>
</reference>
<accession>A0A4R5KV16</accession>
<feature type="domain" description="Response regulatory" evidence="7">
    <location>
        <begin position="2"/>
        <end position="116"/>
    </location>
</feature>
<proteinExistence type="inferred from homology"/>
<dbReference type="OrthoDB" id="3190595at2"/>
<keyword evidence="4" id="KW-0238">DNA-binding</keyword>
<dbReference type="InterPro" id="IPR001789">
    <property type="entry name" value="Sig_transdc_resp-reg_receiver"/>
</dbReference>
<dbReference type="SUPFAM" id="SSF48452">
    <property type="entry name" value="TPR-like"/>
    <property type="match status" value="1"/>
</dbReference>
<comment type="similarity">
    <text evidence="1">Belongs to the AfsR/DnrI/RedD regulatory family.</text>
</comment>
<evidence type="ECO:0000259" key="7">
    <source>
        <dbReference type="PROSITE" id="PS50110"/>
    </source>
</evidence>
<dbReference type="Proteomes" id="UP000295636">
    <property type="component" value="Unassembled WGS sequence"/>
</dbReference>
<dbReference type="InterPro" id="IPR036388">
    <property type="entry name" value="WH-like_DNA-bd_sf"/>
</dbReference>
<dbReference type="SMART" id="SM00448">
    <property type="entry name" value="REC"/>
    <property type="match status" value="1"/>
</dbReference>
<evidence type="ECO:0000256" key="1">
    <source>
        <dbReference type="ARBA" id="ARBA00005820"/>
    </source>
</evidence>
<keyword evidence="2" id="KW-0902">Two-component regulatory system</keyword>
<dbReference type="SUPFAM" id="SSF52172">
    <property type="entry name" value="CheY-like"/>
    <property type="match status" value="1"/>
</dbReference>
<dbReference type="InterPro" id="IPR005158">
    <property type="entry name" value="BTAD"/>
</dbReference>
<gene>
    <name evidence="8" type="ORF">E1757_09770</name>
</gene>
<dbReference type="EMBL" id="SMRT01000003">
    <property type="protein sequence ID" value="TDF98797.1"/>
    <property type="molecule type" value="Genomic_DNA"/>
</dbReference>
<dbReference type="Pfam" id="PF00486">
    <property type="entry name" value="Trans_reg_C"/>
    <property type="match status" value="1"/>
</dbReference>
<keyword evidence="6" id="KW-0597">Phosphoprotein</keyword>
<evidence type="ECO:0000313" key="8">
    <source>
        <dbReference type="EMBL" id="TDF98797.1"/>
    </source>
</evidence>
<dbReference type="InterPro" id="IPR001867">
    <property type="entry name" value="OmpR/PhoB-type_DNA-bd"/>
</dbReference>
<evidence type="ECO:0000256" key="5">
    <source>
        <dbReference type="ARBA" id="ARBA00023163"/>
    </source>
</evidence>
<dbReference type="Gene3D" id="3.40.50.2300">
    <property type="match status" value="1"/>
</dbReference>
<feature type="modified residue" description="4-aspartylphosphate" evidence="6">
    <location>
        <position position="53"/>
    </location>
</feature>
<dbReference type="PANTHER" id="PTHR35807">
    <property type="entry name" value="TRANSCRIPTIONAL REGULATOR REDD-RELATED"/>
    <property type="match status" value="1"/>
</dbReference>
<dbReference type="Gene3D" id="1.25.40.10">
    <property type="entry name" value="Tetratricopeptide repeat domain"/>
    <property type="match status" value="1"/>
</dbReference>
<dbReference type="GO" id="GO:0003677">
    <property type="term" value="F:DNA binding"/>
    <property type="evidence" value="ECO:0007669"/>
    <property type="project" value="UniProtKB-KW"/>
</dbReference>
<dbReference type="GO" id="GO:0000160">
    <property type="term" value="P:phosphorelay signal transduction system"/>
    <property type="evidence" value="ECO:0007669"/>
    <property type="project" value="UniProtKB-KW"/>
</dbReference>
<dbReference type="RefSeq" id="WP_133227197.1">
    <property type="nucleotide sequence ID" value="NZ_SMRT01000003.1"/>
</dbReference>
<dbReference type="SUPFAM" id="SSF46894">
    <property type="entry name" value="C-terminal effector domain of the bipartite response regulators"/>
    <property type="match status" value="1"/>
</dbReference>